<dbReference type="InterPro" id="IPR019189">
    <property type="entry name" value="Ribosomal_mL41"/>
</dbReference>
<protein>
    <submittedName>
        <fullName evidence="7">Uncharacterized protein</fullName>
    </submittedName>
</protein>
<dbReference type="OrthoDB" id="408933at2759"/>
<evidence type="ECO:0000313" key="7">
    <source>
        <dbReference type="EMBL" id="ABN65369.2"/>
    </source>
</evidence>
<dbReference type="Pfam" id="PF09809">
    <property type="entry name" value="MRP-L27"/>
    <property type="match status" value="1"/>
</dbReference>
<dbReference type="OMA" id="KHTKYGE"/>
<dbReference type="GO" id="GO:0003735">
    <property type="term" value="F:structural constituent of ribosome"/>
    <property type="evidence" value="ECO:0007669"/>
    <property type="project" value="EnsemblFungi"/>
</dbReference>
<sequence length="166" mass="18944">MRASQVLNFQQTAVANLRRPWQTFRDGQIWYGITKLGTKRLPLTTKQGNKHYYKGTGSSGYGKLNSSGTYIINWNKVRTYVVPADLQNTELKALVSPNTPQIWQKVVGYQDGFKSPELAFDNVVNFVEYGENYSNEDLESNQYLEKIVSPRVIEAEQAENIEVEKS</sequence>
<keyword evidence="6" id="KW-0687">Ribonucleoprotein</keyword>
<dbReference type="GeneID" id="4838266"/>
<accession>A3LRE2</accession>
<keyword evidence="8" id="KW-1185">Reference proteome</keyword>
<organism evidence="7 8">
    <name type="scientific">Scheffersomyces stipitis (strain ATCC 58785 / CBS 6054 / NBRC 10063 / NRRL Y-11545)</name>
    <name type="common">Yeast</name>
    <name type="synonym">Pichia stipitis</name>
    <dbReference type="NCBI Taxonomy" id="322104"/>
    <lineage>
        <taxon>Eukaryota</taxon>
        <taxon>Fungi</taxon>
        <taxon>Dikarya</taxon>
        <taxon>Ascomycota</taxon>
        <taxon>Saccharomycotina</taxon>
        <taxon>Pichiomycetes</taxon>
        <taxon>Debaryomycetaceae</taxon>
        <taxon>Scheffersomyces</taxon>
    </lineage>
</organism>
<name>A3LRE2_PICST</name>
<dbReference type="InParanoid" id="A3LRE2"/>
<evidence type="ECO:0000256" key="6">
    <source>
        <dbReference type="ARBA" id="ARBA00023274"/>
    </source>
</evidence>
<comment type="subcellular location">
    <subcellularLocation>
        <location evidence="1">Mitochondrion</location>
    </subcellularLocation>
</comment>
<dbReference type="EMBL" id="CP000497">
    <property type="protein sequence ID" value="ABN65369.2"/>
    <property type="molecule type" value="Genomic_DNA"/>
</dbReference>
<comment type="similarity">
    <text evidence="2">Belongs to the mitochondrion-specific ribosomal protein mL41 family.</text>
</comment>
<dbReference type="RefSeq" id="XP_001383398.2">
    <property type="nucleotide sequence ID" value="XM_001383361.1"/>
</dbReference>
<dbReference type="FunCoup" id="A3LRE2">
    <property type="interactions" value="149"/>
</dbReference>
<dbReference type="STRING" id="322104.A3LRE2"/>
<dbReference type="eggNOG" id="KOG4756">
    <property type="taxonomic scope" value="Eukaryota"/>
</dbReference>
<dbReference type="Proteomes" id="UP000002258">
    <property type="component" value="Chromosome 3"/>
</dbReference>
<evidence type="ECO:0000256" key="3">
    <source>
        <dbReference type="ARBA" id="ARBA00022946"/>
    </source>
</evidence>
<dbReference type="GO" id="GO:0006412">
    <property type="term" value="P:translation"/>
    <property type="evidence" value="ECO:0007669"/>
    <property type="project" value="TreeGrafter"/>
</dbReference>
<proteinExistence type="inferred from homology"/>
<keyword evidence="3" id="KW-0809">Transit peptide</keyword>
<keyword evidence="5" id="KW-0496">Mitochondrion</keyword>
<dbReference type="AlphaFoldDB" id="A3LRE2"/>
<keyword evidence="4" id="KW-0689">Ribosomal protein</keyword>
<gene>
    <name evidence="7" type="ORF">PICST_71341</name>
</gene>
<evidence type="ECO:0000256" key="1">
    <source>
        <dbReference type="ARBA" id="ARBA00004173"/>
    </source>
</evidence>
<dbReference type="PANTHER" id="PTHR21338:SF0">
    <property type="entry name" value="LARGE RIBOSOMAL SUBUNIT PROTEIN ML41"/>
    <property type="match status" value="1"/>
</dbReference>
<evidence type="ECO:0000256" key="2">
    <source>
        <dbReference type="ARBA" id="ARBA00010152"/>
    </source>
</evidence>
<dbReference type="GO" id="GO:0005762">
    <property type="term" value="C:mitochondrial large ribosomal subunit"/>
    <property type="evidence" value="ECO:0007669"/>
    <property type="project" value="EnsemblFungi"/>
</dbReference>
<dbReference type="KEGG" id="pic:PICST_71341"/>
<reference evidence="7 8" key="1">
    <citation type="journal article" date="2007" name="Nat. Biotechnol.">
        <title>Genome sequence of the lignocellulose-bioconverting and xylose-fermenting yeast Pichia stipitis.</title>
        <authorList>
            <person name="Jeffries T.W."/>
            <person name="Grigoriev I.V."/>
            <person name="Grimwood J."/>
            <person name="Laplaza J.M."/>
            <person name="Aerts A."/>
            <person name="Salamov A."/>
            <person name="Schmutz J."/>
            <person name="Lindquist E."/>
            <person name="Dehal P."/>
            <person name="Shapiro H."/>
            <person name="Jin Y.S."/>
            <person name="Passoth V."/>
            <person name="Richardson P.M."/>
        </authorList>
    </citation>
    <scope>NUCLEOTIDE SEQUENCE [LARGE SCALE GENOMIC DNA]</scope>
    <source>
        <strain evidence="8">ATCC 58785 / CBS 6054 / NBRC 10063 / NRRL Y-11545</strain>
    </source>
</reference>
<dbReference type="HOGENOM" id="CLU_1778531_0_0_1"/>
<dbReference type="PANTHER" id="PTHR21338">
    <property type="entry name" value="MITOCHONDRIAL RIBOSOMAL PROTEIN L41"/>
    <property type="match status" value="1"/>
</dbReference>
<evidence type="ECO:0000256" key="5">
    <source>
        <dbReference type="ARBA" id="ARBA00023128"/>
    </source>
</evidence>
<evidence type="ECO:0000313" key="8">
    <source>
        <dbReference type="Proteomes" id="UP000002258"/>
    </source>
</evidence>
<evidence type="ECO:0000256" key="4">
    <source>
        <dbReference type="ARBA" id="ARBA00022980"/>
    </source>
</evidence>